<dbReference type="EMBL" id="JAMZIH010006824">
    <property type="protein sequence ID" value="KAJ1673540.1"/>
    <property type="molecule type" value="Genomic_DNA"/>
</dbReference>
<keyword evidence="1" id="KW-0328">Glycosyltransferase</keyword>
<gene>
    <name evidence="1" type="primary">PNP1_2</name>
    <name evidence="1" type="ORF">EV182_005033</name>
</gene>
<keyword evidence="2" id="KW-1185">Reference proteome</keyword>
<reference evidence="1" key="1">
    <citation type="submission" date="2022-06" db="EMBL/GenBank/DDBJ databases">
        <title>Phylogenomic reconstructions and comparative analyses of Kickxellomycotina fungi.</title>
        <authorList>
            <person name="Reynolds N.K."/>
            <person name="Stajich J.E."/>
            <person name="Barry K."/>
            <person name="Grigoriev I.V."/>
            <person name="Crous P."/>
            <person name="Smith M.E."/>
        </authorList>
    </citation>
    <scope>NUCLEOTIDE SEQUENCE</scope>
    <source>
        <strain evidence="1">RSA 2271</strain>
    </source>
</reference>
<proteinExistence type="predicted"/>
<dbReference type="EC" id="2.4.2.1" evidence="1"/>
<organism evidence="1 2">
    <name type="scientific">Spiromyces aspiralis</name>
    <dbReference type="NCBI Taxonomy" id="68401"/>
    <lineage>
        <taxon>Eukaryota</taxon>
        <taxon>Fungi</taxon>
        <taxon>Fungi incertae sedis</taxon>
        <taxon>Zoopagomycota</taxon>
        <taxon>Kickxellomycotina</taxon>
        <taxon>Kickxellomycetes</taxon>
        <taxon>Kickxellales</taxon>
        <taxon>Kickxellaceae</taxon>
        <taxon>Spiromyces</taxon>
    </lineage>
</organism>
<comment type="caution">
    <text evidence="1">The sequence shown here is derived from an EMBL/GenBank/DDBJ whole genome shotgun (WGS) entry which is preliminary data.</text>
</comment>
<name>A0ACC1HDT4_9FUNG</name>
<evidence type="ECO:0000313" key="1">
    <source>
        <dbReference type="EMBL" id="KAJ1673540.1"/>
    </source>
</evidence>
<sequence length="319" mass="34986">MDPALIVPADSVQACKDAVAYIRERLPPRFMPKIGVICGSNTPLTASDLGKDCVEICLEDIPGFVKSTVVTTQAKRKLLAGSLGDTPVVVVLGRIQYYEGYSLKQITLPIRVLKKLGVDTLIVTGAVSSIDHDIKIGDIAVIADHVSLPAVTGLNPLIGPHLSQMGPRYPSMANTYTYKLRKLTFKTWLQSPSLKARGIRLAEAIYGYSTGPSFETRAEIRALKLLGCNIVGNCITPEIMMARYCGMDVLALCMVTTMAPYHREPSALDAAVAELEGRKLPITKEEEEEDILAYKDNIRQSMKRSMDVKLLINEILEHL</sequence>
<accession>A0ACC1HDT4</accession>
<dbReference type="Proteomes" id="UP001145114">
    <property type="component" value="Unassembled WGS sequence"/>
</dbReference>
<evidence type="ECO:0000313" key="2">
    <source>
        <dbReference type="Proteomes" id="UP001145114"/>
    </source>
</evidence>
<protein>
    <submittedName>
        <fullName evidence="1">Purine nucleoside phosphorylase</fullName>
        <ecNumber evidence="1">2.4.2.1</ecNumber>
    </submittedName>
</protein>
<keyword evidence="1" id="KW-0808">Transferase</keyword>